<dbReference type="InterPro" id="IPR018201">
    <property type="entry name" value="Ketoacyl_synth_AS"/>
</dbReference>
<dbReference type="GO" id="GO:0004315">
    <property type="term" value="F:3-oxoacyl-[acyl-carrier-protein] synthase activity"/>
    <property type="evidence" value="ECO:0007669"/>
    <property type="project" value="InterPro"/>
</dbReference>
<dbReference type="InterPro" id="IPR014031">
    <property type="entry name" value="Ketoacyl_synth_C"/>
</dbReference>
<dbReference type="Pfam" id="PF00109">
    <property type="entry name" value="ketoacyl-synt"/>
    <property type="match status" value="2"/>
</dbReference>
<dbReference type="Proteomes" id="UP000295781">
    <property type="component" value="Chromosome"/>
</dbReference>
<dbReference type="Pfam" id="PF02801">
    <property type="entry name" value="Ketoacyl-synt_C"/>
    <property type="match status" value="1"/>
</dbReference>
<evidence type="ECO:0000313" key="7">
    <source>
        <dbReference type="Proteomes" id="UP000295781"/>
    </source>
</evidence>
<dbReference type="InterPro" id="IPR000794">
    <property type="entry name" value="Beta-ketoacyl_synthase"/>
</dbReference>
<dbReference type="EMBL" id="CP012670">
    <property type="protein sequence ID" value="AUX21758.1"/>
    <property type="molecule type" value="Genomic_DNA"/>
</dbReference>
<gene>
    <name evidence="6" type="primary">fabH</name>
    <name evidence="6" type="ORF">SOCEGT47_022450</name>
</gene>
<dbReference type="InterPro" id="IPR020841">
    <property type="entry name" value="PKS_Beta-ketoAc_synthase_dom"/>
</dbReference>
<dbReference type="Gene3D" id="3.40.47.10">
    <property type="match status" value="1"/>
</dbReference>
<organism evidence="6 7">
    <name type="scientific">Sorangium cellulosum</name>
    <name type="common">Polyangium cellulosum</name>
    <dbReference type="NCBI Taxonomy" id="56"/>
    <lineage>
        <taxon>Bacteria</taxon>
        <taxon>Pseudomonadati</taxon>
        <taxon>Myxococcota</taxon>
        <taxon>Polyangia</taxon>
        <taxon>Polyangiales</taxon>
        <taxon>Polyangiaceae</taxon>
        <taxon>Sorangium</taxon>
    </lineage>
</organism>
<evidence type="ECO:0000256" key="1">
    <source>
        <dbReference type="ARBA" id="ARBA00008467"/>
    </source>
</evidence>
<protein>
    <submittedName>
        <fullName evidence="6">3-oxoacyl-ACP synthase</fullName>
    </submittedName>
</protein>
<sequence length="441" mass="45619">MRRRVVVTGIGAVCPLGNDVATTWQNLLAGRSGVDYIRDFPVEKLRSDIAASVKGFDVGRYLSPKEADIYGRVTHLSLAAAVEALRQAGIAPILRAPATDGEAAEGAGPRANGPSPAASAAAGGLDRTRVGCLMSTGMGSVEIFEEQVARSAARGPRAVSPFFIPGVMPNGAAALISMRYGLMGPSYSLASACATGTHSIATSALMIEAGEADVMVAGGAEAATRLNTVAGFGNAKALARAVDGDPARASRPFDRRRQGFVMGEGAGALVLEEEQHARARGAKPLAFVTGFGMTTDAEHLTRPHAEGLGLALSVERALARAALAPEAIGYINPHATSTQQGDAAEILALRRVFGERLARIPISATKSMLGHLLGGAGAVEAIAVVCSLRDQLLHPSINVDELDPGTSLDVVRERRAVDVRYAVKCSAGFGGHNCSLVLERA</sequence>
<dbReference type="PANTHER" id="PTHR11712">
    <property type="entry name" value="POLYKETIDE SYNTHASE-RELATED"/>
    <property type="match status" value="1"/>
</dbReference>
<dbReference type="OrthoDB" id="9816204at2"/>
<feature type="compositionally biased region" description="Low complexity" evidence="4">
    <location>
        <begin position="106"/>
        <end position="122"/>
    </location>
</feature>
<dbReference type="CDD" id="cd00834">
    <property type="entry name" value="KAS_I_II"/>
    <property type="match status" value="1"/>
</dbReference>
<accession>A0A4P2PYT6</accession>
<dbReference type="AlphaFoldDB" id="A0A4P2PYT6"/>
<dbReference type="PROSITE" id="PS00606">
    <property type="entry name" value="KS3_1"/>
    <property type="match status" value="1"/>
</dbReference>
<evidence type="ECO:0000256" key="2">
    <source>
        <dbReference type="ARBA" id="ARBA00022679"/>
    </source>
</evidence>
<reference evidence="6 7" key="1">
    <citation type="submission" date="2015-09" db="EMBL/GenBank/DDBJ databases">
        <title>Sorangium comparison.</title>
        <authorList>
            <person name="Zaburannyi N."/>
            <person name="Bunk B."/>
            <person name="Overmann J."/>
            <person name="Mueller R."/>
        </authorList>
    </citation>
    <scope>NUCLEOTIDE SEQUENCE [LARGE SCALE GENOMIC DNA]</scope>
    <source>
        <strain evidence="6 7">So ceGT47</strain>
    </source>
</reference>
<feature type="region of interest" description="Disordered" evidence="4">
    <location>
        <begin position="101"/>
        <end position="122"/>
    </location>
</feature>
<evidence type="ECO:0000256" key="3">
    <source>
        <dbReference type="RuleBase" id="RU003694"/>
    </source>
</evidence>
<keyword evidence="2 3" id="KW-0808">Transferase</keyword>
<comment type="similarity">
    <text evidence="1 3">Belongs to the thiolase-like superfamily. Beta-ketoacyl-ACP synthases family.</text>
</comment>
<evidence type="ECO:0000313" key="6">
    <source>
        <dbReference type="EMBL" id="AUX21758.1"/>
    </source>
</evidence>
<evidence type="ECO:0000256" key="4">
    <source>
        <dbReference type="SAM" id="MobiDB-lite"/>
    </source>
</evidence>
<proteinExistence type="inferred from homology"/>
<feature type="domain" description="Ketosynthase family 3 (KS3)" evidence="5">
    <location>
        <begin position="2"/>
        <end position="440"/>
    </location>
</feature>
<dbReference type="SMART" id="SM00825">
    <property type="entry name" value="PKS_KS"/>
    <property type="match status" value="1"/>
</dbReference>
<dbReference type="RefSeq" id="WP_129347033.1">
    <property type="nucleotide sequence ID" value="NZ_CP012670.1"/>
</dbReference>
<dbReference type="InterPro" id="IPR014030">
    <property type="entry name" value="Ketoacyl_synth_N"/>
</dbReference>
<dbReference type="SUPFAM" id="SSF53901">
    <property type="entry name" value="Thiolase-like"/>
    <property type="match status" value="2"/>
</dbReference>
<dbReference type="PROSITE" id="PS52004">
    <property type="entry name" value="KS3_2"/>
    <property type="match status" value="1"/>
</dbReference>
<name>A0A4P2PYT6_SORCE</name>
<dbReference type="PANTHER" id="PTHR11712:SF336">
    <property type="entry name" value="3-OXOACYL-[ACYL-CARRIER-PROTEIN] SYNTHASE, MITOCHONDRIAL"/>
    <property type="match status" value="1"/>
</dbReference>
<dbReference type="GO" id="GO:0006633">
    <property type="term" value="P:fatty acid biosynthetic process"/>
    <property type="evidence" value="ECO:0007669"/>
    <property type="project" value="InterPro"/>
</dbReference>
<evidence type="ECO:0000259" key="5">
    <source>
        <dbReference type="PROSITE" id="PS52004"/>
    </source>
</evidence>
<dbReference type="InterPro" id="IPR016039">
    <property type="entry name" value="Thiolase-like"/>
</dbReference>
<dbReference type="GO" id="GO:0005829">
    <property type="term" value="C:cytosol"/>
    <property type="evidence" value="ECO:0007669"/>
    <property type="project" value="TreeGrafter"/>
</dbReference>